<proteinExistence type="predicted"/>
<evidence type="ECO:0000313" key="2">
    <source>
        <dbReference type="Proteomes" id="UP000287171"/>
    </source>
</evidence>
<protein>
    <submittedName>
        <fullName evidence="1">Uncharacterized protein</fullName>
    </submittedName>
</protein>
<organism evidence="1 2">
    <name type="scientific">Dictyobacter alpinus</name>
    <dbReference type="NCBI Taxonomy" id="2014873"/>
    <lineage>
        <taxon>Bacteria</taxon>
        <taxon>Bacillati</taxon>
        <taxon>Chloroflexota</taxon>
        <taxon>Ktedonobacteria</taxon>
        <taxon>Ktedonobacterales</taxon>
        <taxon>Dictyobacteraceae</taxon>
        <taxon>Dictyobacter</taxon>
    </lineage>
</organism>
<keyword evidence="2" id="KW-1185">Reference proteome</keyword>
<reference evidence="2" key="1">
    <citation type="submission" date="2018-12" db="EMBL/GenBank/DDBJ databases">
        <title>Tengunoibacter tsumagoiensis gen. nov., sp. nov., Dictyobacter kobayashii sp. nov., D. alpinus sp. nov., and D. joshuensis sp. nov. and description of Dictyobacteraceae fam. nov. within the order Ktedonobacterales isolated from Tengu-no-mugimeshi.</title>
        <authorList>
            <person name="Wang C.M."/>
            <person name="Zheng Y."/>
            <person name="Sakai Y."/>
            <person name="Toyoda A."/>
            <person name="Minakuchi Y."/>
            <person name="Abe K."/>
            <person name="Yokota A."/>
            <person name="Yabe S."/>
        </authorList>
    </citation>
    <scope>NUCLEOTIDE SEQUENCE [LARGE SCALE GENOMIC DNA]</scope>
    <source>
        <strain evidence="2">Uno16</strain>
    </source>
</reference>
<dbReference type="EMBL" id="BIFT01000002">
    <property type="protein sequence ID" value="GCE29244.1"/>
    <property type="molecule type" value="Genomic_DNA"/>
</dbReference>
<sequence length="116" mass="13959">MNKAGYARFRNFLLYGERNLAGETVQVDIFQDVLTLDYHQERLSRYSVEWQPDDRHIARVGSPRIYHHRYQSAQLELWQLGEVEWFVILRDFPRSRRRRRCSRILAIHPPLFSDGA</sequence>
<dbReference type="Proteomes" id="UP000287171">
    <property type="component" value="Unassembled WGS sequence"/>
</dbReference>
<comment type="caution">
    <text evidence="1">The sequence shown here is derived from an EMBL/GenBank/DDBJ whole genome shotgun (WGS) entry which is preliminary data.</text>
</comment>
<dbReference type="AlphaFoldDB" id="A0A402BD33"/>
<evidence type="ECO:0000313" key="1">
    <source>
        <dbReference type="EMBL" id="GCE29244.1"/>
    </source>
</evidence>
<name>A0A402BD33_9CHLR</name>
<accession>A0A402BD33</accession>
<gene>
    <name evidence="1" type="ORF">KDA_47280</name>
</gene>